<proteinExistence type="predicted"/>
<dbReference type="GO" id="GO:0005524">
    <property type="term" value="F:ATP binding"/>
    <property type="evidence" value="ECO:0007669"/>
    <property type="project" value="UniProtKB-KW"/>
</dbReference>
<gene>
    <name evidence="5" type="ORF">METZ01_LOCUS266291</name>
</gene>
<accession>A0A382JQZ6</accession>
<dbReference type="GO" id="GO:0005304">
    <property type="term" value="F:L-valine transmembrane transporter activity"/>
    <property type="evidence" value="ECO:0007669"/>
    <property type="project" value="TreeGrafter"/>
</dbReference>
<dbReference type="PANTHER" id="PTHR45772:SF7">
    <property type="entry name" value="AMINO ACID ABC TRANSPORTER ATP-BINDING PROTEIN"/>
    <property type="match status" value="1"/>
</dbReference>
<dbReference type="PANTHER" id="PTHR45772">
    <property type="entry name" value="CONSERVED COMPONENT OF ABC TRANSPORTER FOR NATURAL AMINO ACIDS-RELATED"/>
    <property type="match status" value="1"/>
</dbReference>
<dbReference type="SUPFAM" id="SSF52540">
    <property type="entry name" value="P-loop containing nucleoside triphosphate hydrolases"/>
    <property type="match status" value="1"/>
</dbReference>
<dbReference type="InterPro" id="IPR027417">
    <property type="entry name" value="P-loop_NTPase"/>
</dbReference>
<keyword evidence="1" id="KW-0813">Transport</keyword>
<evidence type="ECO:0000313" key="5">
    <source>
        <dbReference type="EMBL" id="SVC13437.1"/>
    </source>
</evidence>
<reference evidence="5" key="1">
    <citation type="submission" date="2018-05" db="EMBL/GenBank/DDBJ databases">
        <authorList>
            <person name="Lanie J.A."/>
            <person name="Ng W.-L."/>
            <person name="Kazmierczak K.M."/>
            <person name="Andrzejewski T.M."/>
            <person name="Davidsen T.M."/>
            <person name="Wayne K.J."/>
            <person name="Tettelin H."/>
            <person name="Glass J.I."/>
            <person name="Rusch D."/>
            <person name="Podicherti R."/>
            <person name="Tsui H.-C.T."/>
            <person name="Winkler M.E."/>
        </authorList>
    </citation>
    <scope>NUCLEOTIDE SEQUENCE</scope>
</reference>
<protein>
    <recommendedName>
        <fullName evidence="4">ABC transporter domain-containing protein</fullName>
    </recommendedName>
</protein>
<dbReference type="GO" id="GO:1903806">
    <property type="term" value="P:L-isoleucine import across plasma membrane"/>
    <property type="evidence" value="ECO:0007669"/>
    <property type="project" value="TreeGrafter"/>
</dbReference>
<evidence type="ECO:0000256" key="1">
    <source>
        <dbReference type="ARBA" id="ARBA00022448"/>
    </source>
</evidence>
<dbReference type="Gene3D" id="3.40.50.300">
    <property type="entry name" value="P-loop containing nucleotide triphosphate hydrolases"/>
    <property type="match status" value="1"/>
</dbReference>
<dbReference type="EMBL" id="UINC01075347">
    <property type="protein sequence ID" value="SVC13437.1"/>
    <property type="molecule type" value="Genomic_DNA"/>
</dbReference>
<name>A0A382JQZ6_9ZZZZ</name>
<dbReference type="GO" id="GO:1903805">
    <property type="term" value="P:L-valine import across plasma membrane"/>
    <property type="evidence" value="ECO:0007669"/>
    <property type="project" value="TreeGrafter"/>
</dbReference>
<feature type="non-terminal residue" evidence="5">
    <location>
        <position position="60"/>
    </location>
</feature>
<evidence type="ECO:0000256" key="2">
    <source>
        <dbReference type="ARBA" id="ARBA00022741"/>
    </source>
</evidence>
<keyword evidence="2" id="KW-0547">Nucleotide-binding</keyword>
<dbReference type="AlphaFoldDB" id="A0A382JQZ6"/>
<dbReference type="GO" id="GO:0015188">
    <property type="term" value="F:L-isoleucine transmembrane transporter activity"/>
    <property type="evidence" value="ECO:0007669"/>
    <property type="project" value="TreeGrafter"/>
</dbReference>
<organism evidence="5">
    <name type="scientific">marine metagenome</name>
    <dbReference type="NCBI Taxonomy" id="408172"/>
    <lineage>
        <taxon>unclassified sequences</taxon>
        <taxon>metagenomes</taxon>
        <taxon>ecological metagenomes</taxon>
    </lineage>
</organism>
<dbReference type="Pfam" id="PF00005">
    <property type="entry name" value="ABC_tran"/>
    <property type="match status" value="1"/>
</dbReference>
<dbReference type="GO" id="GO:0015808">
    <property type="term" value="P:L-alanine transport"/>
    <property type="evidence" value="ECO:0007669"/>
    <property type="project" value="TreeGrafter"/>
</dbReference>
<dbReference type="GO" id="GO:0042941">
    <property type="term" value="P:D-alanine transmembrane transport"/>
    <property type="evidence" value="ECO:0007669"/>
    <property type="project" value="TreeGrafter"/>
</dbReference>
<feature type="domain" description="ABC transporter" evidence="4">
    <location>
        <begin position="25"/>
        <end position="58"/>
    </location>
</feature>
<dbReference type="GO" id="GO:0005886">
    <property type="term" value="C:plasma membrane"/>
    <property type="evidence" value="ECO:0007669"/>
    <property type="project" value="TreeGrafter"/>
</dbReference>
<keyword evidence="3" id="KW-0067">ATP-binding</keyword>
<dbReference type="InterPro" id="IPR051120">
    <property type="entry name" value="ABC_AA/LPS_Transport"/>
</dbReference>
<dbReference type="GO" id="GO:0015192">
    <property type="term" value="F:L-phenylalanine transmembrane transporter activity"/>
    <property type="evidence" value="ECO:0007669"/>
    <property type="project" value="TreeGrafter"/>
</dbReference>
<evidence type="ECO:0000259" key="4">
    <source>
        <dbReference type="Pfam" id="PF00005"/>
    </source>
</evidence>
<sequence length="60" mass="6189">MSNGDTQPLLACRNVFKYFGGLAAVNDFNLDVYPGDVVGIGGPNGAGKTTFLDVISGINP</sequence>
<dbReference type="GO" id="GO:0016887">
    <property type="term" value="F:ATP hydrolysis activity"/>
    <property type="evidence" value="ECO:0007669"/>
    <property type="project" value="InterPro"/>
</dbReference>
<dbReference type="InterPro" id="IPR003439">
    <property type="entry name" value="ABC_transporter-like_ATP-bd"/>
</dbReference>
<evidence type="ECO:0000256" key="3">
    <source>
        <dbReference type="ARBA" id="ARBA00022840"/>
    </source>
</evidence>